<sequence>MHKRQRELPSTSTAIPENATSRPFAINPQTDAQTNTPTRVKSKLPNRTTKTSQKLTLFPEERPQVEEVGETYDQIDKIPEGTARIDAEKFTSEERDKLPRVTAYCTASAYQLDDLMKHLQSCRIQNSTAPKRMDECPFSFQPPESPPTANLLGIENPEMSSPFDYTIPEACIFEYGVVVIWGMTEQEEQKLLRELMPFEEDRLATEDIVTEEFHYHYAASYQPRIYNDVITLKNPGNFMIKLTISHAVAQSVKMTFFEELIEDTIESTKHIPKTMAETGSVQMSSNILDTPEIFWSEPAYEELYKAIRGYLEISHRVELLNQRVGVISDLLDMLKDHLTSTHGEQLEWIIIVLIVVEIFVGLMTIFIESLSYSLKKGTP</sequence>
<feature type="transmembrane region" description="Helical" evidence="3">
    <location>
        <begin position="348"/>
        <end position="367"/>
    </location>
</feature>
<dbReference type="AlphaFoldDB" id="A0A9N8ZZK0"/>
<feature type="domain" description="DUF155" evidence="4">
    <location>
        <begin position="171"/>
        <end position="285"/>
    </location>
</feature>
<feature type="region of interest" description="Disordered" evidence="2">
    <location>
        <begin position="1"/>
        <end position="52"/>
    </location>
</feature>
<evidence type="ECO:0000313" key="5">
    <source>
        <dbReference type="EMBL" id="CAG8512866.1"/>
    </source>
</evidence>
<evidence type="ECO:0000313" key="6">
    <source>
        <dbReference type="Proteomes" id="UP000789508"/>
    </source>
</evidence>
<dbReference type="Pfam" id="PF02582">
    <property type="entry name" value="DUF155"/>
    <property type="match status" value="1"/>
</dbReference>
<protein>
    <submittedName>
        <fullName evidence="5">12745_t:CDS:1</fullName>
    </submittedName>
</protein>
<keyword evidence="3" id="KW-1133">Transmembrane helix</keyword>
<comment type="similarity">
    <text evidence="1">Belongs to the RMD1/sif2 family.</text>
</comment>
<dbReference type="GO" id="GO:0005739">
    <property type="term" value="C:mitochondrion"/>
    <property type="evidence" value="ECO:0007669"/>
    <property type="project" value="UniProtKB-ARBA"/>
</dbReference>
<organism evidence="5 6">
    <name type="scientific">Ambispora leptoticha</name>
    <dbReference type="NCBI Taxonomy" id="144679"/>
    <lineage>
        <taxon>Eukaryota</taxon>
        <taxon>Fungi</taxon>
        <taxon>Fungi incertae sedis</taxon>
        <taxon>Mucoromycota</taxon>
        <taxon>Glomeromycotina</taxon>
        <taxon>Glomeromycetes</taxon>
        <taxon>Archaeosporales</taxon>
        <taxon>Ambisporaceae</taxon>
        <taxon>Ambispora</taxon>
    </lineage>
</organism>
<keyword evidence="6" id="KW-1185">Reference proteome</keyword>
<comment type="caution">
    <text evidence="5">The sequence shown here is derived from an EMBL/GenBank/DDBJ whole genome shotgun (WGS) entry which is preliminary data.</text>
</comment>
<proteinExistence type="inferred from homology"/>
<evidence type="ECO:0000256" key="2">
    <source>
        <dbReference type="SAM" id="MobiDB-lite"/>
    </source>
</evidence>
<dbReference type="PANTHER" id="PTHR16255">
    <property type="entry name" value="REQUIRED FOR MEIOTIC NUCLEAR DIVISION PROTEIN 1 HOMOLOG"/>
    <property type="match status" value="1"/>
</dbReference>
<feature type="compositionally biased region" description="Polar residues" evidence="2">
    <location>
        <begin position="8"/>
        <end position="52"/>
    </location>
</feature>
<dbReference type="OrthoDB" id="18302at2759"/>
<reference evidence="5" key="1">
    <citation type="submission" date="2021-06" db="EMBL/GenBank/DDBJ databases">
        <authorList>
            <person name="Kallberg Y."/>
            <person name="Tangrot J."/>
            <person name="Rosling A."/>
        </authorList>
    </citation>
    <scope>NUCLEOTIDE SEQUENCE</scope>
    <source>
        <strain evidence="5">FL130A</strain>
    </source>
</reference>
<dbReference type="PANTHER" id="PTHR16255:SF15">
    <property type="entry name" value="SPORULATION PROTEIN RMD1"/>
    <property type="match status" value="1"/>
</dbReference>
<accession>A0A9N8ZZK0</accession>
<dbReference type="InterPro" id="IPR051624">
    <property type="entry name" value="RMD1/Sad1-interacting"/>
</dbReference>
<gene>
    <name evidence="5" type="ORF">ALEPTO_LOCUS4065</name>
</gene>
<dbReference type="Proteomes" id="UP000789508">
    <property type="component" value="Unassembled WGS sequence"/>
</dbReference>
<dbReference type="InterPro" id="IPR003734">
    <property type="entry name" value="DUF155"/>
</dbReference>
<keyword evidence="3" id="KW-0812">Transmembrane</keyword>
<dbReference type="EMBL" id="CAJVPS010000873">
    <property type="protein sequence ID" value="CAG8512866.1"/>
    <property type="molecule type" value="Genomic_DNA"/>
</dbReference>
<name>A0A9N8ZZK0_9GLOM</name>
<evidence type="ECO:0000256" key="3">
    <source>
        <dbReference type="SAM" id="Phobius"/>
    </source>
</evidence>
<keyword evidence="3" id="KW-0472">Membrane</keyword>
<evidence type="ECO:0000259" key="4">
    <source>
        <dbReference type="Pfam" id="PF02582"/>
    </source>
</evidence>
<evidence type="ECO:0000256" key="1">
    <source>
        <dbReference type="ARBA" id="ARBA00008306"/>
    </source>
</evidence>